<dbReference type="Proteomes" id="UP000316781">
    <property type="component" value="Unassembled WGS sequence"/>
</dbReference>
<sequence length="72" mass="7940">MQLTAETAKAYVARLMTSSENCVRVEIDDDVASLEGGAVLKVTGRAFYGDGTSSGFDWDVWRLEDGELYGEW</sequence>
<comment type="caution">
    <text evidence="1">The sequence shown here is derived from an EMBL/GenBank/DDBJ whole genome shotgun (WGS) entry which is preliminary data.</text>
</comment>
<dbReference type="EMBL" id="VJMF01000078">
    <property type="protein sequence ID" value="TRL28971.1"/>
    <property type="molecule type" value="Genomic_DNA"/>
</dbReference>
<organism evidence="1 2">
    <name type="scientific">Methylosinus sporium</name>
    <dbReference type="NCBI Taxonomy" id="428"/>
    <lineage>
        <taxon>Bacteria</taxon>
        <taxon>Pseudomonadati</taxon>
        <taxon>Pseudomonadota</taxon>
        <taxon>Alphaproteobacteria</taxon>
        <taxon>Hyphomicrobiales</taxon>
        <taxon>Methylocystaceae</taxon>
        <taxon>Methylosinus</taxon>
    </lineage>
</organism>
<gene>
    <name evidence="1" type="ORF">FM996_18005</name>
</gene>
<dbReference type="RefSeq" id="WP_142864168.1">
    <property type="nucleotide sequence ID" value="NZ_VJMF01000078.1"/>
</dbReference>
<accession>A0A549SH67</accession>
<evidence type="ECO:0000313" key="2">
    <source>
        <dbReference type="Proteomes" id="UP000316781"/>
    </source>
</evidence>
<evidence type="ECO:0008006" key="3">
    <source>
        <dbReference type="Google" id="ProtNLM"/>
    </source>
</evidence>
<name>A0A549SH67_METSR</name>
<dbReference type="AlphaFoldDB" id="A0A549SH67"/>
<protein>
    <recommendedName>
        <fullName evidence="3">Nuclear transport factor 2 family protein</fullName>
    </recommendedName>
</protein>
<proteinExistence type="predicted"/>
<reference evidence="1 2" key="1">
    <citation type="submission" date="2019-07" db="EMBL/GenBank/DDBJ databases">
        <title>Ln-dependent methylotrophs.</title>
        <authorList>
            <person name="Tani A."/>
        </authorList>
    </citation>
    <scope>NUCLEOTIDE SEQUENCE [LARGE SCALE GENOMIC DNA]</scope>
    <source>
        <strain evidence="1 2">SM89A</strain>
    </source>
</reference>
<evidence type="ECO:0000313" key="1">
    <source>
        <dbReference type="EMBL" id="TRL28971.1"/>
    </source>
</evidence>